<dbReference type="Proteomes" id="UP000619265">
    <property type="component" value="Unassembled WGS sequence"/>
</dbReference>
<reference evidence="1" key="1">
    <citation type="submission" date="2015-10" db="EMBL/GenBank/DDBJ databases">
        <authorList>
            <person name="Martinez-Garcia P.J."/>
            <person name="Crepeau M.W."/>
            <person name="Puiu D."/>
            <person name="Gonzalez-Ibeas D."/>
            <person name="Whalen J."/>
            <person name="Stevens K."/>
            <person name="Paul R."/>
            <person name="Butterfield T."/>
            <person name="Britton M."/>
            <person name="Reagan R."/>
            <person name="Chakraborty S."/>
            <person name="Walawage S.L."/>
            <person name="Vasquez-Gross H.A."/>
            <person name="Cardeno C."/>
            <person name="Famula R."/>
            <person name="Pratt K."/>
            <person name="Kuruganti S."/>
            <person name="Aradhya M.K."/>
            <person name="Leslie C.A."/>
            <person name="Dandekar A.M."/>
            <person name="Salzberg S.L."/>
            <person name="Wegrzyn J.L."/>
            <person name="Langley C.H."/>
            <person name="Neale D.B."/>
        </authorList>
    </citation>
    <scope>NUCLEOTIDE SEQUENCE</scope>
    <source>
        <tissue evidence="1">Leaves</tissue>
    </source>
</reference>
<dbReference type="AlphaFoldDB" id="A0A833WS02"/>
<dbReference type="EMBL" id="LIHL02000016">
    <property type="protein sequence ID" value="KAF5442402.1"/>
    <property type="molecule type" value="Genomic_DNA"/>
</dbReference>
<name>A0A833WS02_JUGRE</name>
<dbReference type="Gramene" id="Jr16_02620_p1">
    <property type="protein sequence ID" value="cds.Jr16_02620_p1"/>
    <property type="gene ID" value="Jr16_02620"/>
</dbReference>
<accession>A0A833WS02</accession>
<gene>
    <name evidence="1" type="ORF">F2P56_035061</name>
</gene>
<organism evidence="1 2">
    <name type="scientific">Juglans regia</name>
    <name type="common">English walnut</name>
    <dbReference type="NCBI Taxonomy" id="51240"/>
    <lineage>
        <taxon>Eukaryota</taxon>
        <taxon>Viridiplantae</taxon>
        <taxon>Streptophyta</taxon>
        <taxon>Embryophyta</taxon>
        <taxon>Tracheophyta</taxon>
        <taxon>Spermatophyta</taxon>
        <taxon>Magnoliopsida</taxon>
        <taxon>eudicotyledons</taxon>
        <taxon>Gunneridae</taxon>
        <taxon>Pentapetalae</taxon>
        <taxon>rosids</taxon>
        <taxon>fabids</taxon>
        <taxon>Fagales</taxon>
        <taxon>Juglandaceae</taxon>
        <taxon>Juglans</taxon>
    </lineage>
</organism>
<reference evidence="1" key="2">
    <citation type="submission" date="2020-03" db="EMBL/GenBank/DDBJ databases">
        <title>Walnut 2.0.</title>
        <authorList>
            <person name="Marrano A."/>
            <person name="Britton M."/>
            <person name="Zimin A.V."/>
            <person name="Zaini P.A."/>
            <person name="Workman R."/>
            <person name="Puiu D."/>
            <person name="Bianco L."/>
            <person name="Allen B.J."/>
            <person name="Troggio M."/>
            <person name="Leslie C.A."/>
            <person name="Timp W."/>
            <person name="Dendekar A."/>
            <person name="Salzberg S.L."/>
            <person name="Neale D.B."/>
        </authorList>
    </citation>
    <scope>NUCLEOTIDE SEQUENCE</scope>
    <source>
        <tissue evidence="1">Leaves</tissue>
    </source>
</reference>
<evidence type="ECO:0000313" key="1">
    <source>
        <dbReference type="EMBL" id="KAF5442402.1"/>
    </source>
</evidence>
<comment type="caution">
    <text evidence="1">The sequence shown here is derived from an EMBL/GenBank/DDBJ whole genome shotgun (WGS) entry which is preliminary data.</text>
</comment>
<protein>
    <submittedName>
        <fullName evidence="1">Uncharacterized protein</fullName>
    </submittedName>
</protein>
<sequence length="110" mass="12668">MRFSLPLSLNHWLGEERTKENNKRKMDQITSRLASVAVEAHVGHAPLLKRSGWTDLRDLRPLTPMMLHVRRTCRSLLQSSAIQRIGNLKVFYLSLVEFVFKNLFASTSFG</sequence>
<evidence type="ECO:0000313" key="2">
    <source>
        <dbReference type="Proteomes" id="UP000619265"/>
    </source>
</evidence>
<proteinExistence type="predicted"/>